<evidence type="ECO:0000313" key="3">
    <source>
        <dbReference type="EMBL" id="RTR26714.1"/>
    </source>
</evidence>
<gene>
    <name evidence="3" type="ORF">EKG37_20625</name>
</gene>
<dbReference type="EMBL" id="RXNT01000022">
    <property type="protein sequence ID" value="RTR26714.1"/>
    <property type="molecule type" value="Genomic_DNA"/>
</dbReference>
<dbReference type="OrthoDB" id="9785707at2"/>
<evidence type="ECO:0000256" key="1">
    <source>
        <dbReference type="ARBA" id="ARBA00006525"/>
    </source>
</evidence>
<dbReference type="PANTHER" id="PTHR43022">
    <property type="entry name" value="PROTEIN SMF"/>
    <property type="match status" value="1"/>
</dbReference>
<comment type="similarity">
    <text evidence="1">Belongs to the DprA/Smf family.</text>
</comment>
<sequence length="375" mass="41534">MQFTNNEIATYLFCAQLAQTKTTPLTIIEWNTVVKSLSEQKMQPEVLFKITPSELLKALTKATEAQKIKIVKKIAARQKLGISMLELKEIVHQGYGIMFRAQMPISLKKLTQNFIPAFFYYVGDTTILSHPILGVVGARDANADELSQTAEIAKKAVSNGVVIISGGAKGVDTTAVEASLENGGKAIVFPAEGLAKWVKKSTIRNYISNGQLLLMSAQRLDAPFSGSYAMQRNKFIHAPSNAVLVTSSKISGKKLSGTWEGVLENIKHQWSPLFVLGNSEGVEKLKVDGNAKQFSSFEEIFKQSDSTKMKTQSEIDEKIVSLVQLAIAKGMEKEVIEKKFLEISAKYYKNYEGSRLDNQRTLQDSLAQEQLEMKL</sequence>
<reference evidence="3 4" key="1">
    <citation type="submission" date="2018-12" db="EMBL/GenBank/DDBJ databases">
        <title>Bacillus yapensis draft genome sequence.</title>
        <authorList>
            <person name="Yu L."/>
            <person name="Xu X."/>
            <person name="Tang X."/>
        </authorList>
    </citation>
    <scope>NUCLEOTIDE SEQUENCE [LARGE SCALE GENOMIC DNA]</scope>
    <source>
        <strain evidence="3 4">XXST-01</strain>
    </source>
</reference>
<dbReference type="GO" id="GO:0009294">
    <property type="term" value="P:DNA-mediated transformation"/>
    <property type="evidence" value="ECO:0007669"/>
    <property type="project" value="InterPro"/>
</dbReference>
<dbReference type="PANTHER" id="PTHR43022:SF1">
    <property type="entry name" value="PROTEIN SMF"/>
    <property type="match status" value="1"/>
</dbReference>
<dbReference type="Pfam" id="PF02481">
    <property type="entry name" value="DNA_processg_A"/>
    <property type="match status" value="1"/>
</dbReference>
<proteinExistence type="inferred from homology"/>
<dbReference type="SUPFAM" id="SSF102405">
    <property type="entry name" value="MCP/YpsA-like"/>
    <property type="match status" value="1"/>
</dbReference>
<feature type="domain" description="Smf/DprA SLOG" evidence="2">
    <location>
        <begin position="102"/>
        <end position="302"/>
    </location>
</feature>
<evidence type="ECO:0000313" key="4">
    <source>
        <dbReference type="Proteomes" id="UP000271374"/>
    </source>
</evidence>
<accession>A0A431VU54</accession>
<name>A0A431VU54_9BACI</name>
<dbReference type="InterPro" id="IPR057666">
    <property type="entry name" value="DrpA_SLOG"/>
</dbReference>
<dbReference type="RefSeq" id="WP_126410660.1">
    <property type="nucleotide sequence ID" value="NZ_RXNT01000022.1"/>
</dbReference>
<dbReference type="Gene3D" id="3.40.50.450">
    <property type="match status" value="1"/>
</dbReference>
<organism evidence="3 4">
    <name type="scientific">Bacillus yapensis</name>
    <dbReference type="NCBI Taxonomy" id="2492960"/>
    <lineage>
        <taxon>Bacteria</taxon>
        <taxon>Bacillati</taxon>
        <taxon>Bacillota</taxon>
        <taxon>Bacilli</taxon>
        <taxon>Bacillales</taxon>
        <taxon>Bacillaceae</taxon>
        <taxon>Bacillus</taxon>
    </lineage>
</organism>
<protein>
    <recommendedName>
        <fullName evidence="2">Smf/DprA SLOG domain-containing protein</fullName>
    </recommendedName>
</protein>
<dbReference type="AlphaFoldDB" id="A0A431VU54"/>
<dbReference type="InterPro" id="IPR003488">
    <property type="entry name" value="DprA"/>
</dbReference>
<dbReference type="Proteomes" id="UP000271374">
    <property type="component" value="Unassembled WGS sequence"/>
</dbReference>
<keyword evidence="4" id="KW-1185">Reference proteome</keyword>
<comment type="caution">
    <text evidence="3">The sequence shown here is derived from an EMBL/GenBank/DDBJ whole genome shotgun (WGS) entry which is preliminary data.</text>
</comment>
<evidence type="ECO:0000259" key="2">
    <source>
        <dbReference type="Pfam" id="PF02481"/>
    </source>
</evidence>